<gene>
    <name evidence="5" type="ORF">FMEXI_245</name>
</gene>
<dbReference type="SUPFAM" id="SSF57701">
    <property type="entry name" value="Zn2/Cys6 DNA-binding domain"/>
    <property type="match status" value="1"/>
</dbReference>
<dbReference type="Pfam" id="PF00848">
    <property type="entry name" value="Ring_hydroxyl_A"/>
    <property type="match status" value="1"/>
</dbReference>
<dbReference type="Proteomes" id="UP000522262">
    <property type="component" value="Unassembled WGS sequence"/>
</dbReference>
<comment type="subcellular location">
    <subcellularLocation>
        <location evidence="1">Nucleus</location>
    </subcellularLocation>
</comment>
<dbReference type="Gene3D" id="3.90.380.10">
    <property type="entry name" value="Naphthalene 1,2-dioxygenase Alpha Subunit, Chain A, domain 1"/>
    <property type="match status" value="2"/>
</dbReference>
<dbReference type="GO" id="GO:0008270">
    <property type="term" value="F:zinc ion binding"/>
    <property type="evidence" value="ECO:0007669"/>
    <property type="project" value="InterPro"/>
</dbReference>
<feature type="region of interest" description="Disordered" evidence="3">
    <location>
        <begin position="320"/>
        <end position="341"/>
    </location>
</feature>
<proteinExistence type="predicted"/>
<dbReference type="InterPro" id="IPR001138">
    <property type="entry name" value="Zn2Cys6_DnaBD"/>
</dbReference>
<dbReference type="InterPro" id="IPR021858">
    <property type="entry name" value="Fun_TF"/>
</dbReference>
<reference evidence="5 6" key="1">
    <citation type="submission" date="2020-05" db="EMBL/GenBank/DDBJ databases">
        <title>Identification and distribution of gene clusters putatively required for synthesis of sphingolipid metabolism inhibitors in phylogenetically diverse species of the filamentous fungus Fusarium.</title>
        <authorList>
            <person name="Kim H.-S."/>
            <person name="Busman M."/>
            <person name="Brown D.W."/>
            <person name="Divon H."/>
            <person name="Uhlig S."/>
            <person name="Proctor R.H."/>
        </authorList>
    </citation>
    <scope>NUCLEOTIDE SEQUENCE [LARGE SCALE GENOMIC DNA]</scope>
    <source>
        <strain evidence="5 6">NRRL 53147</strain>
    </source>
</reference>
<dbReference type="PANTHER" id="PTHR37534">
    <property type="entry name" value="TRANSCRIPTIONAL ACTIVATOR PROTEIN UGA3"/>
    <property type="match status" value="1"/>
</dbReference>
<evidence type="ECO:0000256" key="1">
    <source>
        <dbReference type="ARBA" id="ARBA00004123"/>
    </source>
</evidence>
<protein>
    <submittedName>
        <fullName evidence="5">C6 zinc finger domain-containing protein</fullName>
    </submittedName>
</protein>
<dbReference type="GO" id="GO:0000976">
    <property type="term" value="F:transcription cis-regulatory region binding"/>
    <property type="evidence" value="ECO:0007669"/>
    <property type="project" value="TreeGrafter"/>
</dbReference>
<evidence type="ECO:0000256" key="3">
    <source>
        <dbReference type="SAM" id="MobiDB-lite"/>
    </source>
</evidence>
<dbReference type="SUPFAM" id="SSF55961">
    <property type="entry name" value="Bet v1-like"/>
    <property type="match status" value="1"/>
</dbReference>
<comment type="caution">
    <text evidence="5">The sequence shown here is derived from an EMBL/GenBank/DDBJ whole genome shotgun (WGS) entry which is preliminary data.</text>
</comment>
<dbReference type="Pfam" id="PF11951">
    <property type="entry name" value="Fungal_trans_2"/>
    <property type="match status" value="1"/>
</dbReference>
<evidence type="ECO:0000256" key="2">
    <source>
        <dbReference type="ARBA" id="ARBA00023242"/>
    </source>
</evidence>
<dbReference type="InterPro" id="IPR036864">
    <property type="entry name" value="Zn2-C6_fun-type_DNA-bd_sf"/>
</dbReference>
<feature type="compositionally biased region" description="Low complexity" evidence="3">
    <location>
        <begin position="525"/>
        <end position="535"/>
    </location>
</feature>
<dbReference type="GO" id="GO:0045944">
    <property type="term" value="P:positive regulation of transcription by RNA polymerase II"/>
    <property type="evidence" value="ECO:0007669"/>
    <property type="project" value="TreeGrafter"/>
</dbReference>
<keyword evidence="2" id="KW-0539">Nucleus</keyword>
<dbReference type="CDD" id="cd00067">
    <property type="entry name" value="GAL4"/>
    <property type="match status" value="1"/>
</dbReference>
<feature type="compositionally biased region" description="Basic and acidic residues" evidence="3">
    <location>
        <begin position="332"/>
        <end position="341"/>
    </location>
</feature>
<dbReference type="InterPro" id="IPR015879">
    <property type="entry name" value="Ring_hydroxy_dOase_asu_C_dom"/>
</dbReference>
<accession>A0A8H5JP24</accession>
<dbReference type="CDD" id="cd00680">
    <property type="entry name" value="RHO_alpha_C"/>
    <property type="match status" value="1"/>
</dbReference>
<keyword evidence="6" id="KW-1185">Reference proteome</keyword>
<sequence length="945" mass="106629">MSCPNTLPASWYTSKAIAGLERRAIFDKTWIYLGVVTRWSADGEDCFYDMGQFKFTVRRESEDWKSIQVFTNDGTQMRRHITRTGLVFITFSNSTPEFNEYFPGLEELISTVDFTAFPFRRSLKYTGKYNWKTLIDGFQECLHCSFAHPSFSKVYAPTTYKVLNEQNFSRHLAEADCKRDSPSDGLFLYFFPNSTLNLYGGGISSFRTWPTDDPSQTIMQFDYYHKSPVETEEFKNYYKFARTVATEDNDLCEMAQMNLKVGIYTEGILNPNKENGVIRCVTCKARRRKCDEKKPSCSQCLRRKAACGGYQAELRWREFEKPEASSTSSGNDCRRGQPRSDRTHIGFRAFHSGEPELPVRRESDGYGVPSDLLSQSEFPERDPVFPQSHEAQTPIDLGSRCEFVDYGTNFDGPQINDLALEMSFDISEDLDGLYDILAGLDSFDPPPVNHDTSPPDCPAMPGGTIMGSLNTEEAPFPCVNLLNDNISLSPVLRTSQFVEATPEFRGFCRDDEFGEVGIEDDEHSPSSSKSHPRSPLYRVPQLDSDSPENISVLFDRRICEVLCIKDSSSGNPWRKIVWPMAKEHTALYHALAAMTCFQGFNDLPQHRAIGLRHLSYAVEQLAVMETSDCKPEATISTALAVSLAQAWCHPRSSTTTSYIRKGAELLRKALIEHQSSQRPRDELSGLGFLSNTWIYMDTITRITCHDGFVMDLPLMSDCSLFSSKSLGCTVDPLMGCARPLFPLLGSVADLVNRVRRRQEKLNSPAIVSEAVRLRTSIERWEPSPELDEEPQGTQLSSSTIDLIQTANAYKWATLLFLHQAVPELPTQVSLQDMARKVLTLIATVPVDSHAAIFPVMPLMIAGCEATEMEDRTWVSDRWRVLGSRLTSGLVNRCLEITAEAWKRRDKSSKATRVETVSSSPSCSTVKSEIHWMTVMKDWGWQVMLG</sequence>
<name>A0A8H5JP24_9HYPO</name>
<dbReference type="AlphaFoldDB" id="A0A8H5JP24"/>
<dbReference type="EMBL" id="JAAOAM010000004">
    <property type="protein sequence ID" value="KAF5559050.1"/>
    <property type="molecule type" value="Genomic_DNA"/>
</dbReference>
<dbReference type="PANTHER" id="PTHR37534:SF47">
    <property type="entry name" value="ZN(2)-C6 FUNGAL-TYPE DOMAIN-CONTAINING PROTEIN"/>
    <property type="match status" value="1"/>
</dbReference>
<evidence type="ECO:0000313" key="5">
    <source>
        <dbReference type="EMBL" id="KAF5559050.1"/>
    </source>
</evidence>
<dbReference type="GO" id="GO:0005506">
    <property type="term" value="F:iron ion binding"/>
    <property type="evidence" value="ECO:0007669"/>
    <property type="project" value="InterPro"/>
</dbReference>
<dbReference type="GO" id="GO:0051537">
    <property type="term" value="F:2 iron, 2 sulfur cluster binding"/>
    <property type="evidence" value="ECO:0007669"/>
    <property type="project" value="InterPro"/>
</dbReference>
<dbReference type="Pfam" id="PF00172">
    <property type="entry name" value="Zn_clus"/>
    <property type="match status" value="1"/>
</dbReference>
<dbReference type="GO" id="GO:0005634">
    <property type="term" value="C:nucleus"/>
    <property type="evidence" value="ECO:0007669"/>
    <property type="project" value="UniProtKB-SubCell"/>
</dbReference>
<feature type="region of interest" description="Disordered" evidence="3">
    <location>
        <begin position="517"/>
        <end position="542"/>
    </location>
</feature>
<dbReference type="GO" id="GO:0000981">
    <property type="term" value="F:DNA-binding transcription factor activity, RNA polymerase II-specific"/>
    <property type="evidence" value="ECO:0007669"/>
    <property type="project" value="InterPro"/>
</dbReference>
<feature type="domain" description="Zn(2)-C6 fungal-type" evidence="4">
    <location>
        <begin position="279"/>
        <end position="307"/>
    </location>
</feature>
<evidence type="ECO:0000259" key="4">
    <source>
        <dbReference type="PROSITE" id="PS50048"/>
    </source>
</evidence>
<dbReference type="PROSITE" id="PS50048">
    <property type="entry name" value="ZN2_CY6_FUNGAL_2"/>
    <property type="match status" value="1"/>
</dbReference>
<dbReference type="SMART" id="SM00066">
    <property type="entry name" value="GAL4"/>
    <property type="match status" value="1"/>
</dbReference>
<evidence type="ECO:0000313" key="6">
    <source>
        <dbReference type="Proteomes" id="UP000522262"/>
    </source>
</evidence>
<organism evidence="5 6">
    <name type="scientific">Fusarium mexicanum</name>
    <dbReference type="NCBI Taxonomy" id="751941"/>
    <lineage>
        <taxon>Eukaryota</taxon>
        <taxon>Fungi</taxon>
        <taxon>Dikarya</taxon>
        <taxon>Ascomycota</taxon>
        <taxon>Pezizomycotina</taxon>
        <taxon>Sordariomycetes</taxon>
        <taxon>Hypocreomycetidae</taxon>
        <taxon>Hypocreales</taxon>
        <taxon>Nectriaceae</taxon>
        <taxon>Fusarium</taxon>
        <taxon>Fusarium fujikuroi species complex</taxon>
    </lineage>
</organism>